<dbReference type="Gene3D" id="3.30.2310.20">
    <property type="entry name" value="RelE-like"/>
    <property type="match status" value="1"/>
</dbReference>
<evidence type="ECO:0000313" key="3">
    <source>
        <dbReference type="Proteomes" id="UP000051859"/>
    </source>
</evidence>
<keyword evidence="1" id="KW-1277">Toxin-antitoxin system</keyword>
<dbReference type="SUPFAM" id="SSF143011">
    <property type="entry name" value="RelE-like"/>
    <property type="match status" value="1"/>
</dbReference>
<keyword evidence="3" id="KW-1185">Reference proteome</keyword>
<dbReference type="PATRIC" id="fig|331679.3.peg.506"/>
<reference evidence="2 3" key="1">
    <citation type="journal article" date="2015" name="Genome Announc.">
        <title>Expanding the biotechnology potential of lactobacilli through comparative genomics of 213 strains and associated genera.</title>
        <authorList>
            <person name="Sun Z."/>
            <person name="Harris H.M."/>
            <person name="McCann A."/>
            <person name="Guo C."/>
            <person name="Argimon S."/>
            <person name="Zhang W."/>
            <person name="Yang X."/>
            <person name="Jeffery I.B."/>
            <person name="Cooney J.C."/>
            <person name="Kagawa T.F."/>
            <person name="Liu W."/>
            <person name="Song Y."/>
            <person name="Salvetti E."/>
            <person name="Wrobel A."/>
            <person name="Rasinkangas P."/>
            <person name="Parkhill J."/>
            <person name="Rea M.C."/>
            <person name="O'Sullivan O."/>
            <person name="Ritari J."/>
            <person name="Douillard F.P."/>
            <person name="Paul Ross R."/>
            <person name="Yang R."/>
            <person name="Briner A.E."/>
            <person name="Felis G.E."/>
            <person name="de Vos W.M."/>
            <person name="Barrangou R."/>
            <person name="Klaenhammer T.R."/>
            <person name="Caufield P.W."/>
            <person name="Cui Y."/>
            <person name="Zhang H."/>
            <person name="O'Toole P.W."/>
        </authorList>
    </citation>
    <scope>NUCLEOTIDE SEQUENCE [LARGE SCALE GENOMIC DNA]</scope>
    <source>
        <strain evidence="2 3">DSM 18001</strain>
    </source>
</reference>
<proteinExistence type="predicted"/>
<evidence type="ECO:0000313" key="2">
    <source>
        <dbReference type="EMBL" id="KRN93499.1"/>
    </source>
</evidence>
<organism evidence="2 3">
    <name type="scientific">Pediococcus stilesii</name>
    <dbReference type="NCBI Taxonomy" id="331679"/>
    <lineage>
        <taxon>Bacteria</taxon>
        <taxon>Bacillati</taxon>
        <taxon>Bacillota</taxon>
        <taxon>Bacilli</taxon>
        <taxon>Lactobacillales</taxon>
        <taxon>Lactobacillaceae</taxon>
        <taxon>Pediococcus</taxon>
    </lineage>
</organism>
<dbReference type="STRING" id="331679.IV81_GL000500"/>
<dbReference type="InterPro" id="IPR007712">
    <property type="entry name" value="RelE/ParE_toxin"/>
</dbReference>
<dbReference type="GO" id="GO:0006402">
    <property type="term" value="P:mRNA catabolic process"/>
    <property type="evidence" value="ECO:0007669"/>
    <property type="project" value="TreeGrafter"/>
</dbReference>
<evidence type="ECO:0000256" key="1">
    <source>
        <dbReference type="ARBA" id="ARBA00022649"/>
    </source>
</evidence>
<dbReference type="Pfam" id="PF15738">
    <property type="entry name" value="YafQ_toxin"/>
    <property type="match status" value="1"/>
</dbReference>
<evidence type="ECO:0008006" key="4">
    <source>
        <dbReference type="Google" id="ProtNLM"/>
    </source>
</evidence>
<sequence>MKKHYDVTKFEKVAQDLFDYDIDALSRKYRDHALKGEWHGYRKLHIQADWLLIYQLNNDELTLTLTRTGSHDDLF</sequence>
<dbReference type="PANTHER" id="PTHR40588">
    <property type="entry name" value="MRNA INTERFERASE TOXIN YAFQ"/>
    <property type="match status" value="1"/>
</dbReference>
<dbReference type="NCBIfam" id="TIGR02385">
    <property type="entry name" value="RelE_StbE"/>
    <property type="match status" value="1"/>
</dbReference>
<dbReference type="EMBL" id="JQBX01000014">
    <property type="protein sequence ID" value="KRN93499.1"/>
    <property type="molecule type" value="Genomic_DNA"/>
</dbReference>
<dbReference type="GO" id="GO:0006415">
    <property type="term" value="P:translational termination"/>
    <property type="evidence" value="ECO:0007669"/>
    <property type="project" value="TreeGrafter"/>
</dbReference>
<dbReference type="GO" id="GO:0004521">
    <property type="term" value="F:RNA endonuclease activity"/>
    <property type="evidence" value="ECO:0007669"/>
    <property type="project" value="TreeGrafter"/>
</dbReference>
<dbReference type="InterPro" id="IPR004386">
    <property type="entry name" value="Toxin_YafQ-like"/>
</dbReference>
<dbReference type="PANTHER" id="PTHR40588:SF1">
    <property type="entry name" value="MRNA INTERFERASE TOXIN YAFQ"/>
    <property type="match status" value="1"/>
</dbReference>
<name>A0A0R2KVF2_9LACO</name>
<dbReference type="InterPro" id="IPR035093">
    <property type="entry name" value="RelE/ParE_toxin_dom_sf"/>
</dbReference>
<gene>
    <name evidence="2" type="ORF">IV81_GL000500</name>
</gene>
<dbReference type="AlphaFoldDB" id="A0A0R2KVF2"/>
<dbReference type="Proteomes" id="UP000051859">
    <property type="component" value="Unassembled WGS sequence"/>
</dbReference>
<accession>A0A0R2KVF2</accession>
<protein>
    <recommendedName>
        <fullName evidence="4">Type II toxin-antitoxin system YafQ family toxin</fullName>
    </recommendedName>
</protein>
<comment type="caution">
    <text evidence="2">The sequence shown here is derived from an EMBL/GenBank/DDBJ whole genome shotgun (WGS) entry which is preliminary data.</text>
</comment>